<dbReference type="RefSeq" id="WP_077243890.1">
    <property type="nucleotide sequence ID" value="NZ_MUZR01000011.1"/>
</dbReference>
<keyword evidence="3" id="KW-0378">Hydrolase</keyword>
<dbReference type="Gene3D" id="2.40.50.460">
    <property type="match status" value="1"/>
</dbReference>
<evidence type="ECO:0000256" key="5">
    <source>
        <dbReference type="SAM" id="MobiDB-lite"/>
    </source>
</evidence>
<proteinExistence type="inferred from homology"/>
<evidence type="ECO:0000256" key="3">
    <source>
        <dbReference type="ARBA" id="ARBA00022801"/>
    </source>
</evidence>
<evidence type="ECO:0000256" key="1">
    <source>
        <dbReference type="ARBA" id="ARBA00005915"/>
    </source>
</evidence>
<evidence type="ECO:0000256" key="4">
    <source>
        <dbReference type="ARBA" id="ARBA00022839"/>
    </source>
</evidence>
<dbReference type="Proteomes" id="UP000189177">
    <property type="component" value="Unassembled WGS sequence"/>
</dbReference>
<keyword evidence="9" id="KW-1185">Reference proteome</keyword>
<dbReference type="AlphaFoldDB" id="A0A1V3A048"/>
<sequence>MSSTDPLPDQNLVPPPEPAWSRRRPDPDVEAAARAAGLTPLQARLIAARVSETDPDVLRAGFVERPLRALTPPDALPDLDTAARRILRSLEAGETVALETDHDVDGVTSHALLYRGLTRVLGHPEARLQSWIGHRLREGYGLSDALAERILAARPRPDLVITADNGSGDEARIARLRAAGIDTIVTDHHVIPADGVPASALACVSPARSDSRYGDPAIAGCMVAWLLLMRVHRLRQQDTGREDPAGRTLLIDLLAEVAAGTVADCVTLGDSLNNRVVVHQGLRRMNADDTRPCWRVAARRLTGGERPLDESDLAFGLGPRINARGRLDEAMAGVRFLLAEDEAEAEHWWSLLDEENQNRRRIERELTVRAREEAARAAARGVSGLCLWLPDGHPGVHGIIASRMVEARGLPVLCVSPVWECDRRVTGSARGVPGFHVADAFAAMAAAEPDLLEKHGGHAQAGGLTLARADRERLAHAWERACADSQREHGWTPGPVLEIDGEGPSPRALAAGTLEQIDALAPWGRGFPRPVFVWEGELRGLRRMGDGRHLRLRLETADGDLQGIWFNALEPDARDPWPPGTRIQLAGSPEWNHYNGTSRLQVRIHAARSAAVGRKP</sequence>
<keyword evidence="2" id="KW-0540">Nuclease</keyword>
<comment type="caution">
    <text evidence="8">The sequence shown here is derived from an EMBL/GenBank/DDBJ whole genome shotgun (WGS) entry which is preliminary data.</text>
</comment>
<dbReference type="GO" id="GO:0004527">
    <property type="term" value="F:exonuclease activity"/>
    <property type="evidence" value="ECO:0007669"/>
    <property type="project" value="UniProtKB-KW"/>
</dbReference>
<evidence type="ECO:0000259" key="6">
    <source>
        <dbReference type="Pfam" id="PF01368"/>
    </source>
</evidence>
<comment type="similarity">
    <text evidence="1">Belongs to the RecJ family.</text>
</comment>
<feature type="domain" description="DDH" evidence="6">
    <location>
        <begin position="100"/>
        <end position="235"/>
    </location>
</feature>
<gene>
    <name evidence="8" type="ORF">B1A74_04485</name>
</gene>
<organism evidence="8 9">
    <name type="scientific">Thioalkalivibrio halophilus</name>
    <dbReference type="NCBI Taxonomy" id="252474"/>
    <lineage>
        <taxon>Bacteria</taxon>
        <taxon>Pseudomonadati</taxon>
        <taxon>Pseudomonadota</taxon>
        <taxon>Gammaproteobacteria</taxon>
        <taxon>Chromatiales</taxon>
        <taxon>Ectothiorhodospiraceae</taxon>
        <taxon>Thioalkalivibrio</taxon>
    </lineage>
</organism>
<dbReference type="PANTHER" id="PTHR30255">
    <property type="entry name" value="SINGLE-STRANDED-DNA-SPECIFIC EXONUCLEASE RECJ"/>
    <property type="match status" value="1"/>
</dbReference>
<dbReference type="InterPro" id="IPR051673">
    <property type="entry name" value="SSDNA_exonuclease_RecJ"/>
</dbReference>
<feature type="domain" description="RecJ OB" evidence="7">
    <location>
        <begin position="507"/>
        <end position="605"/>
    </location>
</feature>
<dbReference type="Gene3D" id="3.90.1640.30">
    <property type="match status" value="1"/>
</dbReference>
<dbReference type="InterPro" id="IPR038763">
    <property type="entry name" value="DHH_sf"/>
</dbReference>
<dbReference type="InterPro" id="IPR001667">
    <property type="entry name" value="DDH_dom"/>
</dbReference>
<evidence type="ECO:0000313" key="9">
    <source>
        <dbReference type="Proteomes" id="UP000189177"/>
    </source>
</evidence>
<accession>A0A1V3A048</accession>
<dbReference type="SUPFAM" id="SSF64182">
    <property type="entry name" value="DHH phosphoesterases"/>
    <property type="match status" value="1"/>
</dbReference>
<feature type="region of interest" description="Disordered" evidence="5">
    <location>
        <begin position="1"/>
        <end position="29"/>
    </location>
</feature>
<reference evidence="8 9" key="1">
    <citation type="submission" date="2017-02" db="EMBL/GenBank/DDBJ databases">
        <title>Genomic diversity within the haloalkaliphilic genus Thioalkalivibrio.</title>
        <authorList>
            <person name="Ahn A.-C."/>
            <person name="Meier-Kolthoff J."/>
            <person name="Overmars L."/>
            <person name="Richter M."/>
            <person name="Woyke T."/>
            <person name="Sorokin D.Y."/>
            <person name="Muyzer G."/>
        </authorList>
    </citation>
    <scope>NUCLEOTIDE SEQUENCE [LARGE SCALE GENOMIC DNA]</scope>
    <source>
        <strain evidence="8 9">HL17</strain>
    </source>
</reference>
<dbReference type="Pfam" id="PF01368">
    <property type="entry name" value="DHH"/>
    <property type="match status" value="1"/>
</dbReference>
<dbReference type="EMBL" id="MUZR01000011">
    <property type="protein sequence ID" value="OOC10696.1"/>
    <property type="molecule type" value="Genomic_DNA"/>
</dbReference>
<dbReference type="PANTHER" id="PTHR30255:SF2">
    <property type="entry name" value="SINGLE-STRANDED-DNA-SPECIFIC EXONUCLEASE RECJ"/>
    <property type="match status" value="1"/>
</dbReference>
<dbReference type="InterPro" id="IPR041122">
    <property type="entry name" value="RecJ_OB"/>
</dbReference>
<evidence type="ECO:0000256" key="2">
    <source>
        <dbReference type="ARBA" id="ARBA00022722"/>
    </source>
</evidence>
<keyword evidence="4" id="KW-0269">Exonuclease</keyword>
<dbReference type="Pfam" id="PF17768">
    <property type="entry name" value="RecJ_OB"/>
    <property type="match status" value="1"/>
</dbReference>
<protein>
    <recommendedName>
        <fullName evidence="10">Single-stranded-DNA-specific exonuclease RecJ</fullName>
    </recommendedName>
</protein>
<name>A0A1V3A048_9GAMM</name>
<dbReference type="OrthoDB" id="9809852at2"/>
<dbReference type="STRING" id="252474.B1A74_04485"/>
<evidence type="ECO:0000259" key="7">
    <source>
        <dbReference type="Pfam" id="PF17768"/>
    </source>
</evidence>
<evidence type="ECO:0008006" key="10">
    <source>
        <dbReference type="Google" id="ProtNLM"/>
    </source>
</evidence>
<evidence type="ECO:0000313" key="8">
    <source>
        <dbReference type="EMBL" id="OOC10696.1"/>
    </source>
</evidence>